<dbReference type="PANTHER" id="PTHR28035">
    <property type="entry name" value="MITOCHONDRIAL DISTRIBUTION AND MORPHOLOGY PROTEIN 10"/>
    <property type="match status" value="1"/>
</dbReference>
<evidence type="ECO:0000256" key="5">
    <source>
        <dbReference type="ARBA" id="ARBA00023136"/>
    </source>
</evidence>
<keyword evidence="2" id="KW-0812">Transmembrane</keyword>
<sequence>MFTTPDYFPLLTRQFHRETRWNENNLYSTFCRTSQSLLDFAVPLGVSVSTGRGVSNSLHSQFVFSMIPSRASSIGYLATSRPLLAISPEVTDAVEEMQPALADMSAKKTKKAKKRKADAPKETLLTGFLPSEPKDVLASGQSKRLLDFATARQQAIDSRDARNLLQSIRAGTWKYNWDLCASQQQAEPQAFNGDYMISAQMYPSVSSVTGTWVTRRSQFSELQMSGISRAGMQSDMQLVVQHTVNKPKWSTETTFGTLGAMLGVRGLYNFGNIAMLDRASRLFYCGTNADARQVLMNKVHGRLAVGGEMYFGAQDSSAGISLGARYRHDLPLFSEVTCVVNPIMGHVSVAWAQALRPRLCCAARYDFNVFSITSDLALGVEWQLDDRSIVKARWSDTQGLKCLVDARMNNMVFSMGLTFNKDCKTDQSADMTRLIKSFGLQFQWFI</sequence>
<dbReference type="InterPro" id="IPR023614">
    <property type="entry name" value="Porin_dom_sf"/>
</dbReference>
<dbReference type="Pfam" id="PF12519">
    <property type="entry name" value="MDM10"/>
    <property type="match status" value="1"/>
</dbReference>
<evidence type="ECO:0000256" key="4">
    <source>
        <dbReference type="ARBA" id="ARBA00023128"/>
    </source>
</evidence>
<dbReference type="InterPro" id="IPR027539">
    <property type="entry name" value="Mdm10"/>
</dbReference>
<dbReference type="GO" id="GO:0032865">
    <property type="term" value="C:ERMES complex"/>
    <property type="evidence" value="ECO:0007669"/>
    <property type="project" value="InterPro"/>
</dbReference>
<dbReference type="Proteomes" id="UP000193922">
    <property type="component" value="Unassembled WGS sequence"/>
</dbReference>
<evidence type="ECO:0000313" key="6">
    <source>
        <dbReference type="EMBL" id="ORX73588.1"/>
    </source>
</evidence>
<keyword evidence="3" id="KW-1000">Mitochondrion outer membrane</keyword>
<dbReference type="AlphaFoldDB" id="A0A1Y1WJT2"/>
<dbReference type="GO" id="GO:0015914">
    <property type="term" value="P:phospholipid transport"/>
    <property type="evidence" value="ECO:0007669"/>
    <property type="project" value="TreeGrafter"/>
</dbReference>
<dbReference type="GO" id="GO:0070096">
    <property type="term" value="P:mitochondrial outer membrane translocase complex assembly"/>
    <property type="evidence" value="ECO:0007669"/>
    <property type="project" value="TreeGrafter"/>
</dbReference>
<evidence type="ECO:0000256" key="1">
    <source>
        <dbReference type="ARBA" id="ARBA00022452"/>
    </source>
</evidence>
<keyword evidence="4" id="KW-0496">Mitochondrion</keyword>
<evidence type="ECO:0000256" key="2">
    <source>
        <dbReference type="ARBA" id="ARBA00022692"/>
    </source>
</evidence>
<dbReference type="RefSeq" id="XP_040746799.1">
    <property type="nucleotide sequence ID" value="XM_040885914.1"/>
</dbReference>
<dbReference type="GO" id="GO:0045040">
    <property type="term" value="P:protein insertion into mitochondrial outer membrane"/>
    <property type="evidence" value="ECO:0007669"/>
    <property type="project" value="TreeGrafter"/>
</dbReference>
<reference evidence="6 7" key="1">
    <citation type="submission" date="2016-07" db="EMBL/GenBank/DDBJ databases">
        <title>Pervasive Adenine N6-methylation of Active Genes in Fungi.</title>
        <authorList>
            <consortium name="DOE Joint Genome Institute"/>
            <person name="Mondo S.J."/>
            <person name="Dannebaum R.O."/>
            <person name="Kuo R.C."/>
            <person name="Labutti K."/>
            <person name="Haridas S."/>
            <person name="Kuo A."/>
            <person name="Salamov A."/>
            <person name="Ahrendt S.R."/>
            <person name="Lipzen A."/>
            <person name="Sullivan W."/>
            <person name="Andreopoulos W.B."/>
            <person name="Clum A."/>
            <person name="Lindquist E."/>
            <person name="Daum C."/>
            <person name="Ramamoorthy G.K."/>
            <person name="Gryganskyi A."/>
            <person name="Culley D."/>
            <person name="Magnuson J.K."/>
            <person name="James T.Y."/>
            <person name="O'Malley M.A."/>
            <person name="Stajich J.E."/>
            <person name="Spatafora J.W."/>
            <person name="Visel A."/>
            <person name="Grigoriev I.V."/>
        </authorList>
    </citation>
    <scope>NUCLEOTIDE SEQUENCE [LARGE SCALE GENOMIC DNA]</scope>
    <source>
        <strain evidence="6 7">ATCC 12442</strain>
    </source>
</reference>
<dbReference type="PANTHER" id="PTHR28035:SF1">
    <property type="entry name" value="MITOCHONDRIAL DISTRIBUTION AND MORPHOLOGY PROTEIN 10"/>
    <property type="match status" value="1"/>
</dbReference>
<accession>A0A1Y1WJT2</accession>
<keyword evidence="1" id="KW-1134">Transmembrane beta strand</keyword>
<dbReference type="GeneID" id="63802562"/>
<name>A0A1Y1WJT2_9FUNG</name>
<evidence type="ECO:0000313" key="7">
    <source>
        <dbReference type="Proteomes" id="UP000193922"/>
    </source>
</evidence>
<comment type="caution">
    <text evidence="6">The sequence shown here is derived from an EMBL/GenBank/DDBJ whole genome shotgun (WGS) entry which is preliminary data.</text>
</comment>
<keyword evidence="5" id="KW-0472">Membrane</keyword>
<dbReference type="OrthoDB" id="2103793at2759"/>
<gene>
    <name evidence="6" type="ORF">DL89DRAFT_263634</name>
</gene>
<proteinExistence type="predicted"/>
<dbReference type="GO" id="GO:0051654">
    <property type="term" value="P:establishment of mitochondrion localization"/>
    <property type="evidence" value="ECO:0007669"/>
    <property type="project" value="TreeGrafter"/>
</dbReference>
<dbReference type="GO" id="GO:1990456">
    <property type="term" value="P:mitochondrion-endoplasmic reticulum membrane tethering"/>
    <property type="evidence" value="ECO:0007669"/>
    <property type="project" value="TreeGrafter"/>
</dbReference>
<evidence type="ECO:0008006" key="8">
    <source>
        <dbReference type="Google" id="ProtNLM"/>
    </source>
</evidence>
<keyword evidence="7" id="KW-1185">Reference proteome</keyword>
<dbReference type="STRING" id="61395.A0A1Y1WJT2"/>
<protein>
    <recommendedName>
        <fullName evidence="8">Mitochondrial distribution and morphology protein 10</fullName>
    </recommendedName>
</protein>
<organism evidence="6 7">
    <name type="scientific">Linderina pennispora</name>
    <dbReference type="NCBI Taxonomy" id="61395"/>
    <lineage>
        <taxon>Eukaryota</taxon>
        <taxon>Fungi</taxon>
        <taxon>Fungi incertae sedis</taxon>
        <taxon>Zoopagomycota</taxon>
        <taxon>Kickxellomycotina</taxon>
        <taxon>Kickxellomycetes</taxon>
        <taxon>Kickxellales</taxon>
        <taxon>Kickxellaceae</taxon>
        <taxon>Linderina</taxon>
    </lineage>
</organism>
<dbReference type="Gene3D" id="2.40.160.10">
    <property type="entry name" value="Porin"/>
    <property type="match status" value="1"/>
</dbReference>
<dbReference type="GO" id="GO:0001401">
    <property type="term" value="C:SAM complex"/>
    <property type="evidence" value="ECO:0007669"/>
    <property type="project" value="TreeGrafter"/>
</dbReference>
<evidence type="ECO:0000256" key="3">
    <source>
        <dbReference type="ARBA" id="ARBA00022787"/>
    </source>
</evidence>
<dbReference type="EMBL" id="MCFD01000001">
    <property type="protein sequence ID" value="ORX73588.1"/>
    <property type="molecule type" value="Genomic_DNA"/>
</dbReference>